<evidence type="ECO:0000313" key="2">
    <source>
        <dbReference type="Proteomes" id="UP000054564"/>
    </source>
</evidence>
<accession>A0A0L0UZQ0</accession>
<dbReference type="Gene3D" id="3.80.10.10">
    <property type="entry name" value="Ribonuclease Inhibitor"/>
    <property type="match status" value="1"/>
</dbReference>
<keyword evidence="2" id="KW-1185">Reference proteome</keyword>
<protein>
    <recommendedName>
        <fullName evidence="3">RNI-like protein</fullName>
    </recommendedName>
</protein>
<proteinExistence type="predicted"/>
<evidence type="ECO:0000313" key="1">
    <source>
        <dbReference type="EMBL" id="KNE92249.1"/>
    </source>
</evidence>
<dbReference type="EMBL" id="AJIL01000170">
    <property type="protein sequence ID" value="KNE92249.1"/>
    <property type="molecule type" value="Genomic_DNA"/>
</dbReference>
<organism evidence="1 2">
    <name type="scientific">Puccinia striiformis f. sp. tritici PST-78</name>
    <dbReference type="NCBI Taxonomy" id="1165861"/>
    <lineage>
        <taxon>Eukaryota</taxon>
        <taxon>Fungi</taxon>
        <taxon>Dikarya</taxon>
        <taxon>Basidiomycota</taxon>
        <taxon>Pucciniomycotina</taxon>
        <taxon>Pucciniomycetes</taxon>
        <taxon>Pucciniales</taxon>
        <taxon>Pucciniaceae</taxon>
        <taxon>Puccinia</taxon>
    </lineage>
</organism>
<name>A0A0L0UZQ0_9BASI</name>
<reference evidence="2" key="1">
    <citation type="submission" date="2014-03" db="EMBL/GenBank/DDBJ databases">
        <title>The Genome Sequence of Puccinia striiformis f. sp. tritici PST-78.</title>
        <authorList>
            <consortium name="The Broad Institute Genome Sequencing Platform"/>
            <person name="Cuomo C."/>
            <person name="Hulbert S."/>
            <person name="Chen X."/>
            <person name="Walker B."/>
            <person name="Young S.K."/>
            <person name="Zeng Q."/>
            <person name="Gargeya S."/>
            <person name="Fitzgerald M."/>
            <person name="Haas B."/>
            <person name="Abouelleil A."/>
            <person name="Alvarado L."/>
            <person name="Arachchi H.M."/>
            <person name="Berlin A.M."/>
            <person name="Chapman S.B."/>
            <person name="Goldberg J."/>
            <person name="Griggs A."/>
            <person name="Gujja S."/>
            <person name="Hansen M."/>
            <person name="Howarth C."/>
            <person name="Imamovic A."/>
            <person name="Larimer J."/>
            <person name="McCowan C."/>
            <person name="Montmayeur A."/>
            <person name="Murphy C."/>
            <person name="Neiman D."/>
            <person name="Pearson M."/>
            <person name="Priest M."/>
            <person name="Roberts A."/>
            <person name="Saif S."/>
            <person name="Shea T."/>
            <person name="Sisk P."/>
            <person name="Sykes S."/>
            <person name="Wortman J."/>
            <person name="Nusbaum C."/>
            <person name="Birren B."/>
        </authorList>
    </citation>
    <scope>NUCLEOTIDE SEQUENCE [LARGE SCALE GENOMIC DNA]</scope>
    <source>
        <strain evidence="2">race PST-78</strain>
    </source>
</reference>
<comment type="caution">
    <text evidence="1">The sequence shown here is derived from an EMBL/GenBank/DDBJ whole genome shotgun (WGS) entry which is preliminary data.</text>
</comment>
<gene>
    <name evidence="1" type="ORF">PSTG_14343</name>
</gene>
<dbReference type="OrthoDB" id="120976at2759"/>
<dbReference type="AlphaFoldDB" id="A0A0L0UZQ0"/>
<dbReference type="STRING" id="1165861.A0A0L0UZQ0"/>
<dbReference type="PANTHER" id="PTHR24114">
    <property type="entry name" value="LEUCINE RICH REPEAT FAMILY PROTEIN"/>
    <property type="match status" value="1"/>
</dbReference>
<sequence length="513" mass="56845">MSSLLPFLRQLLISPLKPEPEQEHQTRRAAGIHQIIQDRDRGGFTTPDRQQDHLSFHDTGLRGPQGALIVLEALATNPYASKLTLSHNLLGDAGIKQLASRIRFIKKRRTTPIHELNLASNLLSDLALTELCRSWEGLSELYLSNNQITLTSTPSPLLTGLGNLTLLSLTSNPIDSASLSSLFGNPNLAPIHLTTLHLSACSLDLSVAVSLALWLEDRTRSGYLEWLAVNGNNWGTQGCQRIVWALARRGGNSNLLRLEMLACDTPTPDITTPVEAEQEDGQLETDRLVKLLGFKNPTDLEDCLMAMENEGGWKRLLEKCETRNQALRLATRRAALGLVSNARHILLSNPCAPISSSEQPTENIVQEDSTRSSKDVFPWNRLPEELKLNIWRWVAILCAFPGLQEHQHFESSNDGSSSNSPISSSPVDLPEPLTIHQLLNLIKYAGDRDSLQIGIALREEAIFNNDLLKSSGSSSVTVHRQLVDSLRKENEINRLGQKLILESCDCLRFLGDI</sequence>
<dbReference type="InterPro" id="IPR052394">
    <property type="entry name" value="LRR-containing"/>
</dbReference>
<dbReference type="Proteomes" id="UP000054564">
    <property type="component" value="Unassembled WGS sequence"/>
</dbReference>
<evidence type="ECO:0008006" key="3">
    <source>
        <dbReference type="Google" id="ProtNLM"/>
    </source>
</evidence>
<dbReference type="PANTHER" id="PTHR24114:SF2">
    <property type="entry name" value="F-BOX DOMAIN-CONTAINING PROTEIN-RELATED"/>
    <property type="match status" value="1"/>
</dbReference>
<dbReference type="SUPFAM" id="SSF52047">
    <property type="entry name" value="RNI-like"/>
    <property type="match status" value="1"/>
</dbReference>
<dbReference type="InterPro" id="IPR032675">
    <property type="entry name" value="LRR_dom_sf"/>
</dbReference>